<proteinExistence type="predicted"/>
<evidence type="ECO:0000259" key="1">
    <source>
        <dbReference type="Pfam" id="PF07727"/>
    </source>
</evidence>
<dbReference type="PANTHER" id="PTHR43383">
    <property type="entry name" value="NODULIN 6"/>
    <property type="match status" value="1"/>
</dbReference>
<accession>A0AAV2FSV6</accession>
<dbReference type="Pfam" id="PF07727">
    <property type="entry name" value="RVT_2"/>
    <property type="match status" value="1"/>
</dbReference>
<keyword evidence="3" id="KW-1185">Reference proteome</keyword>
<protein>
    <recommendedName>
        <fullName evidence="1">Reverse transcriptase Ty1/copia-type domain-containing protein</fullName>
    </recommendedName>
</protein>
<name>A0AAV2FSV6_9ROSI</name>
<dbReference type="Proteomes" id="UP001497516">
    <property type="component" value="Chromosome 7"/>
</dbReference>
<sequence>MFLDGSIERHNARLVAHAFRQEFGIDYDEKFAPVVRMQTVRSIFAVAAMKNWSMVQLDVKNAFLHGDLKKTIYMECPPGYDKGEKDVICKLRKSLYSLKQASRAWFDKFHGFILQTGFTQSTSDPSMLLCNTVHGIVVLLFYVDDMIVTGSDKDGIKELTQSLHSAFNLEELGYVSYFLG</sequence>
<feature type="domain" description="Reverse transcriptase Ty1/copia-type" evidence="1">
    <location>
        <begin position="9"/>
        <end position="180"/>
    </location>
</feature>
<evidence type="ECO:0000313" key="2">
    <source>
        <dbReference type="EMBL" id="CAL1401463.1"/>
    </source>
</evidence>
<reference evidence="2 3" key="1">
    <citation type="submission" date="2024-04" db="EMBL/GenBank/DDBJ databases">
        <authorList>
            <person name="Fracassetti M."/>
        </authorList>
    </citation>
    <scope>NUCLEOTIDE SEQUENCE [LARGE SCALE GENOMIC DNA]</scope>
</reference>
<organism evidence="2 3">
    <name type="scientific">Linum trigynum</name>
    <dbReference type="NCBI Taxonomy" id="586398"/>
    <lineage>
        <taxon>Eukaryota</taxon>
        <taxon>Viridiplantae</taxon>
        <taxon>Streptophyta</taxon>
        <taxon>Embryophyta</taxon>
        <taxon>Tracheophyta</taxon>
        <taxon>Spermatophyta</taxon>
        <taxon>Magnoliopsida</taxon>
        <taxon>eudicotyledons</taxon>
        <taxon>Gunneridae</taxon>
        <taxon>Pentapetalae</taxon>
        <taxon>rosids</taxon>
        <taxon>fabids</taxon>
        <taxon>Malpighiales</taxon>
        <taxon>Linaceae</taxon>
        <taxon>Linum</taxon>
    </lineage>
</organism>
<dbReference type="PANTHER" id="PTHR43383:SF2">
    <property type="entry name" value="AMIDOHYDROLASE 2 FAMILY PROTEIN"/>
    <property type="match status" value="1"/>
</dbReference>
<dbReference type="AlphaFoldDB" id="A0AAV2FSV6"/>
<dbReference type="InterPro" id="IPR043502">
    <property type="entry name" value="DNA/RNA_pol_sf"/>
</dbReference>
<evidence type="ECO:0000313" key="3">
    <source>
        <dbReference type="Proteomes" id="UP001497516"/>
    </source>
</evidence>
<dbReference type="SUPFAM" id="SSF56672">
    <property type="entry name" value="DNA/RNA polymerases"/>
    <property type="match status" value="1"/>
</dbReference>
<dbReference type="EMBL" id="OZ034820">
    <property type="protein sequence ID" value="CAL1401463.1"/>
    <property type="molecule type" value="Genomic_DNA"/>
</dbReference>
<dbReference type="InterPro" id="IPR013103">
    <property type="entry name" value="RVT_2"/>
</dbReference>
<gene>
    <name evidence="2" type="ORF">LTRI10_LOCUS41517</name>
</gene>